<feature type="compositionally biased region" description="Basic and acidic residues" evidence="1">
    <location>
        <begin position="51"/>
        <end position="61"/>
    </location>
</feature>
<feature type="region of interest" description="Disordered" evidence="1">
    <location>
        <begin position="50"/>
        <end position="85"/>
    </location>
</feature>
<reference evidence="2" key="1">
    <citation type="submission" date="2020-10" db="EMBL/GenBank/DDBJ databases">
        <authorList>
            <person name="Gilroy R."/>
        </authorList>
    </citation>
    <scope>NUCLEOTIDE SEQUENCE</scope>
    <source>
        <strain evidence="2">CHK184-20233</strain>
    </source>
</reference>
<evidence type="ECO:0000256" key="1">
    <source>
        <dbReference type="SAM" id="MobiDB-lite"/>
    </source>
</evidence>
<dbReference type="Proteomes" id="UP000824232">
    <property type="component" value="Unassembled WGS sequence"/>
</dbReference>
<comment type="caution">
    <text evidence="2">The sequence shown here is derived from an EMBL/GenBank/DDBJ whole genome shotgun (WGS) entry which is preliminary data.</text>
</comment>
<organism evidence="2 3">
    <name type="scientific">Candidatus Onthousia excrementipullorum</name>
    <dbReference type="NCBI Taxonomy" id="2840884"/>
    <lineage>
        <taxon>Bacteria</taxon>
        <taxon>Bacillati</taxon>
        <taxon>Bacillota</taxon>
        <taxon>Bacilli</taxon>
        <taxon>Candidatus Onthousia</taxon>
    </lineage>
</organism>
<proteinExistence type="predicted"/>
<accession>A0A9D1J3G2</accession>
<sequence>MKKVSKLSLTLASIGVFMIGLAGVLQYKAFQIEENTVAYETVTMNDLNAGKVEEVNNKNEEENTETADESNNNTEVEDDTTETEEVEEVVIEDELEDVKTYEEVNTVPVDPIVYDGLTMNQLAEKLNRSLNSTISGKGYLIASYSLQLGIDPYMATAIILHETGCNGTCSSLVRECNNVGGQKGGPSCGGGAYKAYATLDEGIMGYLDNLYRNYYSHGLTSPETIGPKYAASTTWASQVNNYIALIRSR</sequence>
<dbReference type="EMBL" id="DVHC01000052">
    <property type="protein sequence ID" value="HIR59393.1"/>
    <property type="molecule type" value="Genomic_DNA"/>
</dbReference>
<evidence type="ECO:0000313" key="3">
    <source>
        <dbReference type="Proteomes" id="UP000824232"/>
    </source>
</evidence>
<name>A0A9D1J3G2_9FIRM</name>
<protein>
    <submittedName>
        <fullName evidence="2">Glucosaminidase domain-containing protein</fullName>
    </submittedName>
</protein>
<gene>
    <name evidence="2" type="ORF">IAB38_05015</name>
</gene>
<dbReference type="AlphaFoldDB" id="A0A9D1J3G2"/>
<feature type="compositionally biased region" description="Acidic residues" evidence="1">
    <location>
        <begin position="75"/>
        <end position="85"/>
    </location>
</feature>
<evidence type="ECO:0000313" key="2">
    <source>
        <dbReference type="EMBL" id="HIR59393.1"/>
    </source>
</evidence>
<reference evidence="2" key="2">
    <citation type="journal article" date="2021" name="PeerJ">
        <title>Extensive microbial diversity within the chicken gut microbiome revealed by metagenomics and culture.</title>
        <authorList>
            <person name="Gilroy R."/>
            <person name="Ravi A."/>
            <person name="Getino M."/>
            <person name="Pursley I."/>
            <person name="Horton D.L."/>
            <person name="Alikhan N.F."/>
            <person name="Baker D."/>
            <person name="Gharbi K."/>
            <person name="Hall N."/>
            <person name="Watson M."/>
            <person name="Adriaenssens E.M."/>
            <person name="Foster-Nyarko E."/>
            <person name="Jarju S."/>
            <person name="Secka A."/>
            <person name="Antonio M."/>
            <person name="Oren A."/>
            <person name="Chaudhuri R.R."/>
            <person name="La Ragione R."/>
            <person name="Hildebrand F."/>
            <person name="Pallen M.J."/>
        </authorList>
    </citation>
    <scope>NUCLEOTIDE SEQUENCE</scope>
    <source>
        <strain evidence="2">CHK184-20233</strain>
    </source>
</reference>